<evidence type="ECO:0000313" key="1">
    <source>
        <dbReference type="EMBL" id="AVP62904.1"/>
    </source>
</evidence>
<proteinExistence type="predicted"/>
<dbReference type="EMBL" id="CP027776">
    <property type="protein sequence ID" value="AVP62904.1"/>
    <property type="molecule type" value="Genomic_DNA"/>
</dbReference>
<dbReference type="AlphaFoldDB" id="A0AAU8YV93"/>
<organism evidence="1 2">
    <name type="scientific">Clostridium botulinum</name>
    <dbReference type="NCBI Taxonomy" id="1491"/>
    <lineage>
        <taxon>Bacteria</taxon>
        <taxon>Bacillati</taxon>
        <taxon>Bacillota</taxon>
        <taxon>Clostridia</taxon>
        <taxon>Eubacteriales</taxon>
        <taxon>Clostridiaceae</taxon>
        <taxon>Clostridium</taxon>
    </lineage>
</organism>
<dbReference type="Proteomes" id="UP000238070">
    <property type="component" value="Chromosome"/>
</dbReference>
<name>A0AAU8YV93_CLOBO</name>
<evidence type="ECO:0008006" key="3">
    <source>
        <dbReference type="Google" id="ProtNLM"/>
    </source>
</evidence>
<accession>A0AAU8YV93</accession>
<reference evidence="1 2" key="1">
    <citation type="submission" date="2018-01" db="EMBL/GenBank/DDBJ databases">
        <title>Genetic Diversity of Clostridium botulinum in seafood.</title>
        <authorList>
            <person name="Athira V."/>
            <person name="Arun Jyothi P.V."/>
            <person name="Lalitha K.V."/>
            <person name="Joseph T.C."/>
        </authorList>
    </citation>
    <scope>NUCLEOTIDE SEQUENCE [LARGE SCALE GENOMIC DNA]</scope>
    <source>
        <strain evidence="1 2">Mfbjulcb5</strain>
    </source>
</reference>
<evidence type="ECO:0000313" key="2">
    <source>
        <dbReference type="Proteomes" id="UP000238070"/>
    </source>
</evidence>
<sequence>MLLSDWLSICDIGGLGEPSIPATRFYTYYVDFNKGFSPILTPEFSIDDSPETIEKYYLSAQDILINLYNLSLEIIPIEDDEVMASKKVIAWCSKHIHPYNINKVYDSIPNIDDYYKEVKDPYISPRSWYEEKAKKALDLAQINLFDFLKDLRNLYELTKTYYGIFCFKDGDSKIIENLKTVLEYTSQWNKLAEKILRDNKISKDALKNFAKSIPDVKLSVKFDEKRNSFYLEPKLDSVFDIATYALIRWIATNAPNMEDTDTKKALFVCEACGKIGVKNGNRQKYCSSQACQNIRNSRKSARNKRRKTQSNTY</sequence>
<protein>
    <recommendedName>
        <fullName evidence="3">CGNR zinc finger domain-containing protein</fullName>
    </recommendedName>
</protein>
<gene>
    <name evidence="1" type="ORF">C3B64_00985</name>
</gene>